<evidence type="ECO:0000313" key="1">
    <source>
        <dbReference type="EMBL" id="RYR34536.1"/>
    </source>
</evidence>
<gene>
    <name evidence="1" type="ORF">Ahy_A10g049485</name>
</gene>
<evidence type="ECO:0000313" key="2">
    <source>
        <dbReference type="Proteomes" id="UP000289738"/>
    </source>
</evidence>
<dbReference type="EMBL" id="SDMP01000010">
    <property type="protein sequence ID" value="RYR34536.1"/>
    <property type="molecule type" value="Genomic_DNA"/>
</dbReference>
<dbReference type="AlphaFoldDB" id="A0A445B786"/>
<protein>
    <submittedName>
        <fullName evidence="1">Uncharacterized protein</fullName>
    </submittedName>
</protein>
<organism evidence="1 2">
    <name type="scientific">Arachis hypogaea</name>
    <name type="common">Peanut</name>
    <dbReference type="NCBI Taxonomy" id="3818"/>
    <lineage>
        <taxon>Eukaryota</taxon>
        <taxon>Viridiplantae</taxon>
        <taxon>Streptophyta</taxon>
        <taxon>Embryophyta</taxon>
        <taxon>Tracheophyta</taxon>
        <taxon>Spermatophyta</taxon>
        <taxon>Magnoliopsida</taxon>
        <taxon>eudicotyledons</taxon>
        <taxon>Gunneridae</taxon>
        <taxon>Pentapetalae</taxon>
        <taxon>rosids</taxon>
        <taxon>fabids</taxon>
        <taxon>Fabales</taxon>
        <taxon>Fabaceae</taxon>
        <taxon>Papilionoideae</taxon>
        <taxon>50 kb inversion clade</taxon>
        <taxon>dalbergioids sensu lato</taxon>
        <taxon>Dalbergieae</taxon>
        <taxon>Pterocarpus clade</taxon>
        <taxon>Arachis</taxon>
    </lineage>
</organism>
<proteinExistence type="predicted"/>
<keyword evidence="2" id="KW-1185">Reference proteome</keyword>
<name>A0A445B786_ARAHY</name>
<sequence>MRLGFYMHRQLLNVHIPDLAHLAEKVRQMEMIRKEEEQYKSERKLKSKSFSRKEKVSYVAMESSIEGSDFEAEVDLTELKKGPPYVFFFTQKDFKC</sequence>
<reference evidence="1 2" key="1">
    <citation type="submission" date="2019-01" db="EMBL/GenBank/DDBJ databases">
        <title>Sequencing of cultivated peanut Arachis hypogaea provides insights into genome evolution and oil improvement.</title>
        <authorList>
            <person name="Chen X."/>
        </authorList>
    </citation>
    <scope>NUCLEOTIDE SEQUENCE [LARGE SCALE GENOMIC DNA]</scope>
    <source>
        <strain evidence="2">cv. Fuhuasheng</strain>
        <tissue evidence="1">Leaves</tissue>
    </source>
</reference>
<dbReference type="Proteomes" id="UP000289738">
    <property type="component" value="Chromosome A10"/>
</dbReference>
<accession>A0A445B786</accession>
<comment type="caution">
    <text evidence="1">The sequence shown here is derived from an EMBL/GenBank/DDBJ whole genome shotgun (WGS) entry which is preliminary data.</text>
</comment>